<dbReference type="Proteomes" id="UP000886520">
    <property type="component" value="Chromosome 6"/>
</dbReference>
<sequence>MKPTMDSRGRRHRGYATECACNGRGEDAHRARIGGGECESGATVVCEVRVKRLMERRDGGLEELHVNGLGAKATKEAAIVKRAYMGGVGGGAFLLKGAAFTLGVHDLLRTAHVRSLSLAPTGSTSKLL</sequence>
<evidence type="ECO:0000313" key="1">
    <source>
        <dbReference type="EMBL" id="KAI5079140.1"/>
    </source>
</evidence>
<comment type="caution">
    <text evidence="1">The sequence shown here is derived from an EMBL/GenBank/DDBJ whole genome shotgun (WGS) entry which is preliminary data.</text>
</comment>
<protein>
    <submittedName>
        <fullName evidence="1">Uncharacterized protein</fullName>
    </submittedName>
</protein>
<dbReference type="EMBL" id="JABFUD020000006">
    <property type="protein sequence ID" value="KAI5079140.1"/>
    <property type="molecule type" value="Genomic_DNA"/>
</dbReference>
<proteinExistence type="predicted"/>
<reference evidence="1" key="1">
    <citation type="submission" date="2021-01" db="EMBL/GenBank/DDBJ databases">
        <title>Adiantum capillus-veneris genome.</title>
        <authorList>
            <person name="Fang Y."/>
            <person name="Liao Q."/>
        </authorList>
    </citation>
    <scope>NUCLEOTIDE SEQUENCE</scope>
    <source>
        <strain evidence="1">H3</strain>
        <tissue evidence="1">Leaf</tissue>
    </source>
</reference>
<accession>A0A9D4V3L2</accession>
<organism evidence="1 2">
    <name type="scientific">Adiantum capillus-veneris</name>
    <name type="common">Maidenhair fern</name>
    <dbReference type="NCBI Taxonomy" id="13818"/>
    <lineage>
        <taxon>Eukaryota</taxon>
        <taxon>Viridiplantae</taxon>
        <taxon>Streptophyta</taxon>
        <taxon>Embryophyta</taxon>
        <taxon>Tracheophyta</taxon>
        <taxon>Polypodiopsida</taxon>
        <taxon>Polypodiidae</taxon>
        <taxon>Polypodiales</taxon>
        <taxon>Pteridineae</taxon>
        <taxon>Pteridaceae</taxon>
        <taxon>Vittarioideae</taxon>
        <taxon>Adiantum</taxon>
    </lineage>
</organism>
<gene>
    <name evidence="1" type="ORF">GOP47_0006811</name>
</gene>
<keyword evidence="2" id="KW-1185">Reference proteome</keyword>
<name>A0A9D4V3L2_ADICA</name>
<evidence type="ECO:0000313" key="2">
    <source>
        <dbReference type="Proteomes" id="UP000886520"/>
    </source>
</evidence>
<dbReference type="AlphaFoldDB" id="A0A9D4V3L2"/>